<comment type="caution">
    <text evidence="9">The sequence shown here is derived from an EMBL/GenBank/DDBJ whole genome shotgun (WGS) entry which is preliminary data.</text>
</comment>
<dbReference type="Pfam" id="PF00145">
    <property type="entry name" value="DNA_methylase"/>
    <property type="match status" value="1"/>
</dbReference>
<evidence type="ECO:0000256" key="7">
    <source>
        <dbReference type="RuleBase" id="RU000416"/>
    </source>
</evidence>
<feature type="active site" evidence="6">
    <location>
        <position position="84"/>
    </location>
</feature>
<dbReference type="InterPro" id="IPR029063">
    <property type="entry name" value="SAM-dependent_MTases_sf"/>
</dbReference>
<dbReference type="GO" id="GO:0003886">
    <property type="term" value="F:DNA (cytosine-5-)-methyltransferase activity"/>
    <property type="evidence" value="ECO:0007669"/>
    <property type="project" value="UniProtKB-EC"/>
</dbReference>
<keyword evidence="1 6" id="KW-0489">Methyltransferase</keyword>
<evidence type="ECO:0000256" key="2">
    <source>
        <dbReference type="ARBA" id="ARBA00022679"/>
    </source>
</evidence>
<dbReference type="PROSITE" id="PS00095">
    <property type="entry name" value="C5_MTASE_2"/>
    <property type="match status" value="1"/>
</dbReference>
<sequence>MSSLNRPTFVDLFSGCGGFGLGAELAGFRNIASVDIDSDLQYSYKLNFPKSKVCLADISKLDADFWTSMIGTDRPDLVIGGPPCQGFSRIGLRKPEDPRNSLIGHFFRQVLMLRPKLFVMENVEGILDTRNKFILDEAMELVSGCYNLIGPIKINALNCGAATSRKRVFVIGCHIDFDMPMIKDRLTSPSIRPITVAEAILDLPSPDTPPATVFNGYDWWTYDKNSKASKYARELQKTSPQIGAKFSVDMLKKSMISGVMRTKHTEAVITRFADTIPGTIEEVSRFPRLSWEGHCPTLRAGTGSDKGGFQAMRPIHPQSPRVITVREAARLQGFPDWFIFHPTIWHSFRMIGNSVSPIMSKYVLSLVREAFDLESVA</sequence>
<dbReference type="InterPro" id="IPR031303">
    <property type="entry name" value="C5_meth_CS"/>
</dbReference>
<dbReference type="Gene3D" id="3.90.120.10">
    <property type="entry name" value="DNA Methylase, subunit A, domain 2"/>
    <property type="match status" value="1"/>
</dbReference>
<dbReference type="GO" id="GO:0009307">
    <property type="term" value="P:DNA restriction-modification system"/>
    <property type="evidence" value="ECO:0007669"/>
    <property type="project" value="UniProtKB-KW"/>
</dbReference>
<evidence type="ECO:0000256" key="4">
    <source>
        <dbReference type="ARBA" id="ARBA00022747"/>
    </source>
</evidence>
<comment type="similarity">
    <text evidence="6 7">Belongs to the class I-like SAM-binding methyltransferase superfamily. C5-methyltransferase family.</text>
</comment>
<keyword evidence="4" id="KW-0680">Restriction system</keyword>
<organism evidence="9 10">
    <name type="scientific">Pseudomonas syringae pv. helianthi</name>
    <dbReference type="NCBI Taxonomy" id="251654"/>
    <lineage>
        <taxon>Bacteria</taxon>
        <taxon>Pseudomonadati</taxon>
        <taxon>Pseudomonadota</taxon>
        <taxon>Gammaproteobacteria</taxon>
        <taxon>Pseudomonadales</taxon>
        <taxon>Pseudomonadaceae</taxon>
        <taxon>Pseudomonas</taxon>
    </lineage>
</organism>
<evidence type="ECO:0000313" key="10">
    <source>
        <dbReference type="Proteomes" id="UP000050557"/>
    </source>
</evidence>
<dbReference type="EC" id="2.1.1.37" evidence="8"/>
<dbReference type="GO" id="GO:0032259">
    <property type="term" value="P:methylation"/>
    <property type="evidence" value="ECO:0007669"/>
    <property type="project" value="UniProtKB-KW"/>
</dbReference>
<dbReference type="Gene3D" id="3.40.50.150">
    <property type="entry name" value="Vaccinia Virus protein VP39"/>
    <property type="match status" value="1"/>
</dbReference>
<evidence type="ECO:0000256" key="5">
    <source>
        <dbReference type="ARBA" id="ARBA00047422"/>
    </source>
</evidence>
<protein>
    <recommendedName>
        <fullName evidence="8">Cytosine-specific methyltransferase</fullName>
        <ecNumber evidence="8">2.1.1.37</ecNumber>
    </recommendedName>
</protein>
<accession>A0A0P9W7X6</accession>
<evidence type="ECO:0000256" key="3">
    <source>
        <dbReference type="ARBA" id="ARBA00022691"/>
    </source>
</evidence>
<reference evidence="9 10" key="1">
    <citation type="submission" date="2015-09" db="EMBL/GenBank/DDBJ databases">
        <title>Genome announcement of multiple Pseudomonas syringae strains.</title>
        <authorList>
            <person name="Thakur S."/>
            <person name="Wang P.W."/>
            <person name="Gong Y."/>
            <person name="Weir B.S."/>
            <person name="Guttman D.S."/>
        </authorList>
    </citation>
    <scope>NUCLEOTIDE SEQUENCE [LARGE SCALE GENOMIC DNA]</scope>
    <source>
        <strain evidence="9 10">ICMP4531</strain>
    </source>
</reference>
<dbReference type="Proteomes" id="UP000050557">
    <property type="component" value="Unassembled WGS sequence"/>
</dbReference>
<evidence type="ECO:0000313" key="9">
    <source>
        <dbReference type="EMBL" id="KPX47521.1"/>
    </source>
</evidence>
<dbReference type="InterPro" id="IPR018117">
    <property type="entry name" value="C5_DNA_meth_AS"/>
</dbReference>
<evidence type="ECO:0000256" key="8">
    <source>
        <dbReference type="RuleBase" id="RU000417"/>
    </source>
</evidence>
<dbReference type="PROSITE" id="PS51679">
    <property type="entry name" value="SAM_MT_C5"/>
    <property type="match status" value="1"/>
</dbReference>
<dbReference type="SUPFAM" id="SSF53335">
    <property type="entry name" value="S-adenosyl-L-methionine-dependent methyltransferases"/>
    <property type="match status" value="1"/>
</dbReference>
<dbReference type="PANTHER" id="PTHR10629:SF52">
    <property type="entry name" value="DNA (CYTOSINE-5)-METHYLTRANSFERASE 1"/>
    <property type="match status" value="1"/>
</dbReference>
<evidence type="ECO:0000256" key="1">
    <source>
        <dbReference type="ARBA" id="ARBA00022603"/>
    </source>
</evidence>
<name>A0A0P9W7X6_9PSED</name>
<gene>
    <name evidence="9" type="ORF">ALO68_00252</name>
</gene>
<dbReference type="PATRIC" id="fig|251654.3.peg.332"/>
<dbReference type="AlphaFoldDB" id="A0A0P9W7X6"/>
<keyword evidence="2 6" id="KW-0808">Transferase</keyword>
<evidence type="ECO:0000256" key="6">
    <source>
        <dbReference type="PROSITE-ProRule" id="PRU01016"/>
    </source>
</evidence>
<dbReference type="NCBIfam" id="TIGR00675">
    <property type="entry name" value="dcm"/>
    <property type="match status" value="1"/>
</dbReference>
<dbReference type="InterPro" id="IPR050390">
    <property type="entry name" value="C5-Methyltransferase"/>
</dbReference>
<dbReference type="EMBL" id="LJQM01000065">
    <property type="protein sequence ID" value="KPX47521.1"/>
    <property type="molecule type" value="Genomic_DNA"/>
</dbReference>
<dbReference type="PANTHER" id="PTHR10629">
    <property type="entry name" value="CYTOSINE-SPECIFIC METHYLTRANSFERASE"/>
    <property type="match status" value="1"/>
</dbReference>
<comment type="catalytic activity">
    <reaction evidence="5 8">
        <text>a 2'-deoxycytidine in DNA + S-adenosyl-L-methionine = a 5-methyl-2'-deoxycytidine in DNA + S-adenosyl-L-homocysteine + H(+)</text>
        <dbReference type="Rhea" id="RHEA:13681"/>
        <dbReference type="Rhea" id="RHEA-COMP:11369"/>
        <dbReference type="Rhea" id="RHEA-COMP:11370"/>
        <dbReference type="ChEBI" id="CHEBI:15378"/>
        <dbReference type="ChEBI" id="CHEBI:57856"/>
        <dbReference type="ChEBI" id="CHEBI:59789"/>
        <dbReference type="ChEBI" id="CHEBI:85452"/>
        <dbReference type="ChEBI" id="CHEBI:85454"/>
        <dbReference type="EC" id="2.1.1.37"/>
    </reaction>
</comment>
<dbReference type="InterPro" id="IPR001525">
    <property type="entry name" value="C5_MeTfrase"/>
</dbReference>
<proteinExistence type="inferred from homology"/>
<dbReference type="PRINTS" id="PR00105">
    <property type="entry name" value="C5METTRFRASE"/>
</dbReference>
<keyword evidence="3 6" id="KW-0949">S-adenosyl-L-methionine</keyword>
<dbReference type="PROSITE" id="PS00094">
    <property type="entry name" value="C5_MTASE_1"/>
    <property type="match status" value="1"/>
</dbReference>